<dbReference type="GO" id="GO:0030674">
    <property type="term" value="F:protein-macromolecule adaptor activity"/>
    <property type="evidence" value="ECO:0007669"/>
    <property type="project" value="TreeGrafter"/>
</dbReference>
<accession>A0A2S6C2Z4</accession>
<name>A0A2S6C2Z4_9PEZI</name>
<evidence type="ECO:0000313" key="3">
    <source>
        <dbReference type="Proteomes" id="UP000237631"/>
    </source>
</evidence>
<reference evidence="3" key="1">
    <citation type="journal article" date="2017" name="bioRxiv">
        <title>Conservation of a gene cluster reveals novel cercosporin biosynthetic mechanisms and extends production to the genus Colletotrichum.</title>
        <authorList>
            <person name="de Jonge R."/>
            <person name="Ebert M.K."/>
            <person name="Huitt-Roehl C.R."/>
            <person name="Pal P."/>
            <person name="Suttle J.C."/>
            <person name="Spanner R.E."/>
            <person name="Neubauer J.D."/>
            <person name="Jurick W.M.II."/>
            <person name="Stott K.A."/>
            <person name="Secor G.A."/>
            <person name="Thomma B.P.H.J."/>
            <person name="Van de Peer Y."/>
            <person name="Townsend C.A."/>
            <person name="Bolton M.D."/>
        </authorList>
    </citation>
    <scope>NUCLEOTIDE SEQUENCE [LARGE SCALE GENOMIC DNA]</scope>
    <source>
        <strain evidence="3">CBS538.71</strain>
    </source>
</reference>
<sequence length="193" mass="21087">MPRPLPPWLELIPAAEVNTDSASTTTEPSQTENLLPWDTMSSSSTPISPEMFAIAIKDLPVDTLYAKAAELLNSMQHLRDSNAQMAEFADSGDEVCKEAISENDVVISRMQERIELCKAEVEGRGMRWTGHVQAAEGKENGGVLNGTLTNGHAEQNESAVPETRAPSGRLTDEELRRQLEAQMGDDDEDGVHL</sequence>
<dbReference type="Proteomes" id="UP000237631">
    <property type="component" value="Unassembled WGS sequence"/>
</dbReference>
<dbReference type="GO" id="GO:0070682">
    <property type="term" value="P:proteasome regulatory particle assembly"/>
    <property type="evidence" value="ECO:0007669"/>
    <property type="project" value="InterPro"/>
</dbReference>
<proteinExistence type="predicted"/>
<dbReference type="EMBL" id="PNEN01000570">
    <property type="protein sequence ID" value="PPJ54105.1"/>
    <property type="molecule type" value="Genomic_DNA"/>
</dbReference>
<dbReference type="AlphaFoldDB" id="A0A2S6C2Z4"/>
<feature type="compositionally biased region" description="Low complexity" evidence="1">
    <location>
        <begin position="141"/>
        <end position="151"/>
    </location>
</feature>
<dbReference type="OrthoDB" id="548474at2759"/>
<dbReference type="InterPro" id="IPR038966">
    <property type="entry name" value="TMA17"/>
</dbReference>
<evidence type="ECO:0000256" key="1">
    <source>
        <dbReference type="SAM" id="MobiDB-lite"/>
    </source>
</evidence>
<gene>
    <name evidence="2" type="ORF">CBER1_01080</name>
</gene>
<protein>
    <submittedName>
        <fullName evidence="2">Uncharacterized protein</fullName>
    </submittedName>
</protein>
<organism evidence="2 3">
    <name type="scientific">Cercospora berteroae</name>
    <dbReference type="NCBI Taxonomy" id="357750"/>
    <lineage>
        <taxon>Eukaryota</taxon>
        <taxon>Fungi</taxon>
        <taxon>Dikarya</taxon>
        <taxon>Ascomycota</taxon>
        <taxon>Pezizomycotina</taxon>
        <taxon>Dothideomycetes</taxon>
        <taxon>Dothideomycetidae</taxon>
        <taxon>Mycosphaerellales</taxon>
        <taxon>Mycosphaerellaceae</taxon>
        <taxon>Cercospora</taxon>
    </lineage>
</organism>
<keyword evidence="3" id="KW-1185">Reference proteome</keyword>
<comment type="caution">
    <text evidence="2">The sequence shown here is derived from an EMBL/GenBank/DDBJ whole genome shotgun (WGS) entry which is preliminary data.</text>
</comment>
<feature type="region of interest" description="Disordered" evidence="1">
    <location>
        <begin position="138"/>
        <end position="171"/>
    </location>
</feature>
<feature type="compositionally biased region" description="Polar residues" evidence="1">
    <location>
        <begin position="18"/>
        <end position="42"/>
    </location>
</feature>
<evidence type="ECO:0000313" key="2">
    <source>
        <dbReference type="EMBL" id="PPJ54105.1"/>
    </source>
</evidence>
<feature type="region of interest" description="Disordered" evidence="1">
    <location>
        <begin position="16"/>
        <end position="42"/>
    </location>
</feature>
<dbReference type="STRING" id="357750.A0A2S6C2Z4"/>
<dbReference type="PANTHER" id="PTHR40422:SF1">
    <property type="entry name" value="TRANSLATION MACHINERY-ASSOCIATED PROTEIN 17"/>
    <property type="match status" value="1"/>
</dbReference>
<dbReference type="PANTHER" id="PTHR40422">
    <property type="entry name" value="TRANSLATION MACHINERY-ASSOCIATED PROTEIN 17"/>
    <property type="match status" value="1"/>
</dbReference>